<dbReference type="InterPro" id="IPR006047">
    <property type="entry name" value="GH13_cat_dom"/>
</dbReference>
<feature type="chain" id="PRO_5041501353" description="Alpha-amylase" evidence="10">
    <location>
        <begin position="20"/>
        <end position="434"/>
    </location>
</feature>
<feature type="active site" description="Nucleophile" evidence="11">
    <location>
        <position position="209"/>
    </location>
</feature>
<accession>A0AA38C8H4</accession>
<dbReference type="Pfam" id="PF00128">
    <property type="entry name" value="Alpha-amylase"/>
    <property type="match status" value="1"/>
</dbReference>
<dbReference type="InterPro" id="IPR006046">
    <property type="entry name" value="Alpha_amylase"/>
</dbReference>
<feature type="domain" description="Glycosyl hydrolase family 13 catalytic" evidence="14">
    <location>
        <begin position="31"/>
        <end position="371"/>
    </location>
</feature>
<comment type="similarity">
    <text evidence="3 10 12">Belongs to the glycosyl hydrolase 13 family.</text>
</comment>
<dbReference type="EC" id="3.2.1.1" evidence="4 10"/>
<dbReference type="EMBL" id="JAHRHJ020000158">
    <property type="protein sequence ID" value="KAH9294391.1"/>
    <property type="molecule type" value="Genomic_DNA"/>
</dbReference>
<feature type="domain" description="Alpha-amylase C-terminal beta-sheet" evidence="15">
    <location>
        <begin position="366"/>
        <end position="427"/>
    </location>
</feature>
<evidence type="ECO:0000259" key="15">
    <source>
        <dbReference type="SMART" id="SM00810"/>
    </source>
</evidence>
<dbReference type="SUPFAM" id="SSF51011">
    <property type="entry name" value="Glycosyl hydrolase domain"/>
    <property type="match status" value="1"/>
</dbReference>
<dbReference type="GO" id="GO:0005509">
    <property type="term" value="F:calcium ion binding"/>
    <property type="evidence" value="ECO:0007669"/>
    <property type="project" value="UniProtKB-UniRule"/>
</dbReference>
<organism evidence="16 17">
    <name type="scientific">Taxus chinensis</name>
    <name type="common">Chinese yew</name>
    <name type="synonym">Taxus wallichiana var. chinensis</name>
    <dbReference type="NCBI Taxonomy" id="29808"/>
    <lineage>
        <taxon>Eukaryota</taxon>
        <taxon>Viridiplantae</taxon>
        <taxon>Streptophyta</taxon>
        <taxon>Embryophyta</taxon>
        <taxon>Tracheophyta</taxon>
        <taxon>Spermatophyta</taxon>
        <taxon>Pinopsida</taxon>
        <taxon>Pinidae</taxon>
        <taxon>Conifers II</taxon>
        <taxon>Cupressales</taxon>
        <taxon>Taxaceae</taxon>
        <taxon>Taxus</taxon>
    </lineage>
</organism>
<evidence type="ECO:0000256" key="13">
    <source>
        <dbReference type="RuleBase" id="RU361134"/>
    </source>
</evidence>
<dbReference type="Proteomes" id="UP000824469">
    <property type="component" value="Unassembled WGS sequence"/>
</dbReference>
<keyword evidence="5" id="KW-0479">Metal-binding</keyword>
<evidence type="ECO:0000313" key="17">
    <source>
        <dbReference type="Proteomes" id="UP000824469"/>
    </source>
</evidence>
<evidence type="ECO:0000256" key="8">
    <source>
        <dbReference type="ARBA" id="ARBA00023295"/>
    </source>
</evidence>
<dbReference type="InterPro" id="IPR012850">
    <property type="entry name" value="A-amylase_bs_C"/>
</dbReference>
<sequence>MARFLHVLLSLMTVQLCANTPLIAVADPLTTVLFQGFNWESSKSASWYNVLKSSAKDVADAGVTDVWFPPPSQSVAPQGYLPGKLYDLDSSKYGSLEQLKQAVEAFRQNGVRCVADIVINHRTGSKQDDKGNWCIFEGGTNDDRLDWGAWAIPPNDKPYQSCGSGNADTGDDYEAAPDLDHANPRVQKELSDWMNWLKSDIGFDGWRFDFAKGYAGNLLGQYVRNTSPAFAVGEVWDGLSFGNGQEDAHRQRLVDWVHSTGDRSAAFDFTTKGILQQAVKNNELWRLRDSNGKPSGLIGILPEKAVTFIDNHDTGSTQKLWPFPSDKLLQGYAYILTHPGIPTIFYDHFQDANLKAAIQNLTAIRKRNNIRANSGCRIIAAETDLYMASIDEKIICKIGARYVLGNYMPSQDFAVVASGVDYAVWEKKTSTPTP</sequence>
<keyword evidence="6 13" id="KW-0378">Hydrolase</keyword>
<evidence type="ECO:0000256" key="9">
    <source>
        <dbReference type="ARBA" id="ARBA00030238"/>
    </source>
</evidence>
<evidence type="ECO:0000256" key="4">
    <source>
        <dbReference type="ARBA" id="ARBA00012595"/>
    </source>
</evidence>
<dbReference type="PIRSF" id="PIRSF001028">
    <property type="entry name" value="Alph-amls_plant"/>
    <property type="match status" value="1"/>
</dbReference>
<comment type="caution">
    <text evidence="16">The sequence shown here is derived from an EMBL/GenBank/DDBJ whole genome shotgun (WGS) entry which is preliminary data.</text>
</comment>
<keyword evidence="10" id="KW-0732">Signal</keyword>
<keyword evidence="8 13" id="KW-0326">Glycosidase</keyword>
<dbReference type="InterPro" id="IPR013775">
    <property type="entry name" value="A-amylase_pln"/>
</dbReference>
<evidence type="ECO:0000256" key="12">
    <source>
        <dbReference type="RuleBase" id="RU003615"/>
    </source>
</evidence>
<dbReference type="SUPFAM" id="SSF51445">
    <property type="entry name" value="(Trans)glycosidases"/>
    <property type="match status" value="1"/>
</dbReference>
<proteinExistence type="inferred from homology"/>
<dbReference type="Gene3D" id="2.60.40.1180">
    <property type="entry name" value="Golgi alpha-mannosidase II"/>
    <property type="match status" value="1"/>
</dbReference>
<evidence type="ECO:0000256" key="7">
    <source>
        <dbReference type="ARBA" id="ARBA00023277"/>
    </source>
</evidence>
<feature type="active site" description="Proton donor" evidence="11">
    <location>
        <position position="234"/>
    </location>
</feature>
<evidence type="ECO:0000256" key="2">
    <source>
        <dbReference type="ARBA" id="ARBA00001913"/>
    </source>
</evidence>
<dbReference type="SMART" id="SM00642">
    <property type="entry name" value="Aamy"/>
    <property type="match status" value="1"/>
</dbReference>
<dbReference type="Pfam" id="PF07821">
    <property type="entry name" value="Alpha-amyl_C2"/>
    <property type="match status" value="1"/>
</dbReference>
<evidence type="ECO:0000256" key="1">
    <source>
        <dbReference type="ARBA" id="ARBA00000548"/>
    </source>
</evidence>
<evidence type="ECO:0000256" key="11">
    <source>
        <dbReference type="PIRSR" id="PIRSR001028-1"/>
    </source>
</evidence>
<dbReference type="InterPro" id="IPR017853">
    <property type="entry name" value="GH"/>
</dbReference>
<dbReference type="SMART" id="SM00810">
    <property type="entry name" value="Alpha-amyl_C2"/>
    <property type="match status" value="1"/>
</dbReference>
<evidence type="ECO:0000256" key="5">
    <source>
        <dbReference type="ARBA" id="ARBA00022723"/>
    </source>
</evidence>
<name>A0AA38C8H4_TAXCH</name>
<dbReference type="Gene3D" id="3.20.20.80">
    <property type="entry name" value="Glycosidases"/>
    <property type="match status" value="1"/>
</dbReference>
<dbReference type="PANTHER" id="PTHR43447">
    <property type="entry name" value="ALPHA-AMYLASE"/>
    <property type="match status" value="1"/>
</dbReference>
<dbReference type="PRINTS" id="PR00110">
    <property type="entry name" value="ALPHAAMYLASE"/>
</dbReference>
<protein>
    <recommendedName>
        <fullName evidence="4 10">Alpha-amylase</fullName>
        <ecNumber evidence="4 10">3.2.1.1</ecNumber>
    </recommendedName>
    <alternativeName>
        <fullName evidence="9 10">1,4-alpha-D-glucan glucanohydrolase</fullName>
    </alternativeName>
</protein>
<dbReference type="AlphaFoldDB" id="A0AA38C8H4"/>
<evidence type="ECO:0000313" key="16">
    <source>
        <dbReference type="EMBL" id="KAH9294391.1"/>
    </source>
</evidence>
<evidence type="ECO:0000256" key="10">
    <source>
        <dbReference type="PIRNR" id="PIRNR001028"/>
    </source>
</evidence>
<dbReference type="GO" id="GO:0005975">
    <property type="term" value="P:carbohydrate metabolic process"/>
    <property type="evidence" value="ECO:0007669"/>
    <property type="project" value="InterPro"/>
</dbReference>
<keyword evidence="17" id="KW-1185">Reference proteome</keyword>
<feature type="signal peptide" evidence="10">
    <location>
        <begin position="1"/>
        <end position="19"/>
    </location>
</feature>
<dbReference type="GO" id="GO:0004556">
    <property type="term" value="F:alpha-amylase activity"/>
    <property type="evidence" value="ECO:0007669"/>
    <property type="project" value="UniProtKB-UniRule"/>
</dbReference>
<reference evidence="16 17" key="1">
    <citation type="journal article" date="2021" name="Nat. Plants">
        <title>The Taxus genome provides insights into paclitaxel biosynthesis.</title>
        <authorList>
            <person name="Xiong X."/>
            <person name="Gou J."/>
            <person name="Liao Q."/>
            <person name="Li Y."/>
            <person name="Zhou Q."/>
            <person name="Bi G."/>
            <person name="Li C."/>
            <person name="Du R."/>
            <person name="Wang X."/>
            <person name="Sun T."/>
            <person name="Guo L."/>
            <person name="Liang H."/>
            <person name="Lu P."/>
            <person name="Wu Y."/>
            <person name="Zhang Z."/>
            <person name="Ro D.K."/>
            <person name="Shang Y."/>
            <person name="Huang S."/>
            <person name="Yan J."/>
        </authorList>
    </citation>
    <scope>NUCLEOTIDE SEQUENCE [LARGE SCALE GENOMIC DNA]</scope>
    <source>
        <strain evidence="16">Ta-2019</strain>
    </source>
</reference>
<dbReference type="OMA" id="FADINFA"/>
<dbReference type="InterPro" id="IPR013780">
    <property type="entry name" value="Glyco_hydro_b"/>
</dbReference>
<dbReference type="CDD" id="cd11314">
    <property type="entry name" value="AmyAc_arch_bac_plant_AmyA"/>
    <property type="match status" value="1"/>
</dbReference>
<gene>
    <name evidence="16" type="ORF">KI387_040404</name>
</gene>
<evidence type="ECO:0000256" key="6">
    <source>
        <dbReference type="ARBA" id="ARBA00022801"/>
    </source>
</evidence>
<keyword evidence="7 13" id="KW-0119">Carbohydrate metabolism</keyword>
<comment type="catalytic activity">
    <reaction evidence="1 10 13">
        <text>Endohydrolysis of (1-&gt;4)-alpha-D-glucosidic linkages in polysaccharides containing three or more (1-&gt;4)-alpha-linked D-glucose units.</text>
        <dbReference type="EC" id="3.2.1.1"/>
    </reaction>
</comment>
<evidence type="ECO:0000259" key="14">
    <source>
        <dbReference type="SMART" id="SM00642"/>
    </source>
</evidence>
<comment type="cofactor">
    <cofactor evidence="2 10">
        <name>Ca(2+)</name>
        <dbReference type="ChEBI" id="CHEBI:29108"/>
    </cofactor>
</comment>
<evidence type="ECO:0000256" key="3">
    <source>
        <dbReference type="ARBA" id="ARBA00008061"/>
    </source>
</evidence>